<sequence>MTDWYTRYKTRVCKVERDYQFDITNQS</sequence>
<dbReference type="EMBL" id="CAJRAY010000020">
    <property type="protein sequence ID" value="CAG5081000.1"/>
    <property type="molecule type" value="Genomic_DNA"/>
</dbReference>
<proteinExistence type="predicted"/>
<gene>
    <name evidence="1" type="primary">txxe 3931</name>
    <name evidence="1" type="ORF">TXXE_04665</name>
</gene>
<dbReference type="Proteomes" id="UP000681526">
    <property type="component" value="Unassembled WGS sequence"/>
</dbReference>
<accession>A0ABM8V1H5</accession>
<reference evidence="1 2" key="1">
    <citation type="submission" date="2021-04" db="EMBL/GenBank/DDBJ databases">
        <authorList>
            <person name="Rakotoarivonina H."/>
        </authorList>
    </citation>
    <scope>NUCLEOTIDE SEQUENCE [LARGE SCALE GENOMIC DNA]</scope>
    <source>
        <strain evidence="1 2">XE</strain>
    </source>
</reference>
<evidence type="ECO:0000313" key="1">
    <source>
        <dbReference type="EMBL" id="CAG5081000.1"/>
    </source>
</evidence>
<protein>
    <recommendedName>
        <fullName evidence="3">Transposase</fullName>
    </recommendedName>
</protein>
<comment type="caution">
    <text evidence="1">The sequence shown here is derived from an EMBL/GenBank/DDBJ whole genome shotgun (WGS) entry which is preliminary data.</text>
</comment>
<organism evidence="1 2">
    <name type="scientific">Thermobacillus xylanilyticus</name>
    <dbReference type="NCBI Taxonomy" id="76633"/>
    <lineage>
        <taxon>Bacteria</taxon>
        <taxon>Bacillati</taxon>
        <taxon>Bacillota</taxon>
        <taxon>Bacilli</taxon>
        <taxon>Bacillales</taxon>
        <taxon>Paenibacillaceae</taxon>
        <taxon>Thermobacillus</taxon>
    </lineage>
</organism>
<evidence type="ECO:0008006" key="3">
    <source>
        <dbReference type="Google" id="ProtNLM"/>
    </source>
</evidence>
<evidence type="ECO:0000313" key="2">
    <source>
        <dbReference type="Proteomes" id="UP000681526"/>
    </source>
</evidence>
<keyword evidence="2" id="KW-1185">Reference proteome</keyword>
<name>A0ABM8V1H5_THEXY</name>